<evidence type="ECO:0000256" key="1">
    <source>
        <dbReference type="ARBA" id="ARBA00007401"/>
    </source>
</evidence>
<reference evidence="8 9" key="1">
    <citation type="submission" date="2018-06" db="EMBL/GenBank/DDBJ databases">
        <title>Genomic Encyclopedia of Archaeal and Bacterial Type Strains, Phase II (KMG-II): from individual species to whole genera.</title>
        <authorList>
            <person name="Goeker M."/>
        </authorList>
    </citation>
    <scope>NUCLEOTIDE SEQUENCE [LARGE SCALE GENOMIC DNA]</scope>
    <source>
        <strain evidence="8 9">DSM 27372</strain>
    </source>
</reference>
<dbReference type="PRINTS" id="PR00132">
    <property type="entry name" value="GLHYDRLASE2"/>
</dbReference>
<dbReference type="AlphaFoldDB" id="A0A318UAP4"/>
<keyword evidence="9" id="KW-1185">Reference proteome</keyword>
<organism evidence="8 9">
    <name type="scientific">Pedobacter nutrimenti</name>
    <dbReference type="NCBI Taxonomy" id="1241337"/>
    <lineage>
        <taxon>Bacteria</taxon>
        <taxon>Pseudomonadati</taxon>
        <taxon>Bacteroidota</taxon>
        <taxon>Sphingobacteriia</taxon>
        <taxon>Sphingobacteriales</taxon>
        <taxon>Sphingobacteriaceae</taxon>
        <taxon>Pedobacter</taxon>
    </lineage>
</organism>
<dbReference type="InterPro" id="IPR006102">
    <property type="entry name" value="Ig-like_GH2"/>
</dbReference>
<dbReference type="InterPro" id="IPR008979">
    <property type="entry name" value="Galactose-bd-like_sf"/>
</dbReference>
<keyword evidence="2" id="KW-0378">Hydrolase</keyword>
<feature type="transmembrane region" description="Helical" evidence="4">
    <location>
        <begin position="21"/>
        <end position="43"/>
    </location>
</feature>
<name>A0A318UAP4_9SPHI</name>
<evidence type="ECO:0000259" key="7">
    <source>
        <dbReference type="Pfam" id="PF16355"/>
    </source>
</evidence>
<dbReference type="SUPFAM" id="SSF49785">
    <property type="entry name" value="Galactose-binding domain-like"/>
    <property type="match status" value="1"/>
</dbReference>
<dbReference type="Gene3D" id="3.20.20.80">
    <property type="entry name" value="Glycosidases"/>
    <property type="match status" value="1"/>
</dbReference>
<dbReference type="SUPFAM" id="SSF51445">
    <property type="entry name" value="(Trans)glycosidases"/>
    <property type="match status" value="1"/>
</dbReference>
<dbReference type="PANTHER" id="PTHR42732">
    <property type="entry name" value="BETA-GALACTOSIDASE"/>
    <property type="match status" value="1"/>
</dbReference>
<dbReference type="Gene3D" id="2.60.40.10">
    <property type="entry name" value="Immunoglobulins"/>
    <property type="match status" value="3"/>
</dbReference>
<keyword evidence="4" id="KW-0472">Membrane</keyword>
<keyword evidence="4" id="KW-1133">Transmembrane helix</keyword>
<dbReference type="InterPro" id="IPR032311">
    <property type="entry name" value="DUF4982"/>
</dbReference>
<dbReference type="GO" id="GO:0005975">
    <property type="term" value="P:carbohydrate metabolic process"/>
    <property type="evidence" value="ECO:0007669"/>
    <property type="project" value="InterPro"/>
</dbReference>
<proteinExistence type="inferred from homology"/>
<dbReference type="GO" id="GO:0004553">
    <property type="term" value="F:hydrolase activity, hydrolyzing O-glycosyl compounds"/>
    <property type="evidence" value="ECO:0007669"/>
    <property type="project" value="InterPro"/>
</dbReference>
<dbReference type="InterPro" id="IPR006103">
    <property type="entry name" value="Glyco_hydro_2_cat"/>
</dbReference>
<evidence type="ECO:0000256" key="4">
    <source>
        <dbReference type="SAM" id="Phobius"/>
    </source>
</evidence>
<comment type="similarity">
    <text evidence="1">Belongs to the glycosyl hydrolase 2 family.</text>
</comment>
<feature type="domain" description="DUF4982" evidence="7">
    <location>
        <begin position="724"/>
        <end position="784"/>
    </location>
</feature>
<dbReference type="InterPro" id="IPR013783">
    <property type="entry name" value="Ig-like_fold"/>
</dbReference>
<dbReference type="InterPro" id="IPR036156">
    <property type="entry name" value="Beta-gal/glucu_dom_sf"/>
</dbReference>
<sequence length="895" mass="101178">MISTGEIKKFSCKTNIPCCKAALFLLNLLPMGQSVLVTLWLILNLGTLLKEFRAILMAGTPLNKEAFLKIDQQKIKEMLKKNLLFGWLILCVQLVNAQSSRRLIQNWEFLKGDLGGVWEAVRPVKEGNPESLPIWEKVQLPHCFNAHDAVDPDVNYYQGPGWYRTNLELSNPYSTGRTLLHFEGAGQKSAVYIYTTKVAEHVGGYDEWTVDLTEAIENFKKLPVFKSQFKGKIPLEIRCDNSRDLEMIPSNLSDFNVYGGLYRYVNLVYTPALSVDKLFASARTDVKGSSGQLSVKARLRNPAHIASALVQVKVNDPSGKTVYQYSKQLNTFKSDSLLTENTIKSPKLWSPENPQLYSVSMTVTAGAESYTQTEKVGFRNFEFVKKGPFMLNGKRLLLRGTHRHEDHADVAAAMTEDMIRTEIKMMKEMGVNFIRLGHYQQSRIVLNLCDSLGILVWEEIPWCRGGLGGPVYQQQAKRMLTNMVEQHYNHPSIIIWGMGNENDWPGDFPEFDQQKIRAFMKELNDLSHQLDPSRKTAIRRCDFCKDIVDVYSPSIWAGWYRGNYTEYKSVSEEEFNKVDHFLHVEWGGDSHARRHSENPDNALSKIKTGGGADERAGDASLYGGAARVSKDGDWSESYISNLIDWHLKEQETMPWLSGAAYWPFKDFSTPVRPENPVPYVNQKGVVERDFTKKEAFYVFQSYWTSTPMAHIYGHSWPVRWGEEGEEKMVKVYSNCDEAELFVNGKSYGVKKRNSQNFPAAGLRWQVAMNQGQYTFKVVARKGKVTVTDEIVQEYQSQKWAKPAKLVLEKLEEKEGIATIQVKALDAAGLICLDAINLVEFSLTGDGKLIQDQGTSTGSRKVQLYNGRALIRLKTNGGKSIAGVKSAGLPTVFVNL</sequence>
<dbReference type="Proteomes" id="UP000248198">
    <property type="component" value="Unassembled WGS sequence"/>
</dbReference>
<evidence type="ECO:0000256" key="3">
    <source>
        <dbReference type="ARBA" id="ARBA00023295"/>
    </source>
</evidence>
<dbReference type="InterPro" id="IPR051913">
    <property type="entry name" value="GH2_Domain-Containing"/>
</dbReference>
<dbReference type="PANTHER" id="PTHR42732:SF1">
    <property type="entry name" value="BETA-MANNOSIDASE"/>
    <property type="match status" value="1"/>
</dbReference>
<dbReference type="InterPro" id="IPR006101">
    <property type="entry name" value="Glyco_hydro_2"/>
</dbReference>
<feature type="domain" description="Glycoside hydrolase family 2 catalytic" evidence="6">
    <location>
        <begin position="384"/>
        <end position="703"/>
    </location>
</feature>
<dbReference type="Pfam" id="PF00703">
    <property type="entry name" value="Glyco_hydro_2"/>
    <property type="match status" value="1"/>
</dbReference>
<evidence type="ECO:0000313" key="8">
    <source>
        <dbReference type="EMBL" id="PYF71585.1"/>
    </source>
</evidence>
<protein>
    <submittedName>
        <fullName evidence="8">Beta-galactosidase</fullName>
    </submittedName>
</protein>
<evidence type="ECO:0000259" key="5">
    <source>
        <dbReference type="Pfam" id="PF00703"/>
    </source>
</evidence>
<evidence type="ECO:0000256" key="2">
    <source>
        <dbReference type="ARBA" id="ARBA00022801"/>
    </source>
</evidence>
<keyword evidence="4" id="KW-0812">Transmembrane</keyword>
<dbReference type="EMBL" id="QKLU01000007">
    <property type="protein sequence ID" value="PYF71585.1"/>
    <property type="molecule type" value="Genomic_DNA"/>
</dbReference>
<accession>A0A318UAP4</accession>
<evidence type="ECO:0000313" key="9">
    <source>
        <dbReference type="Proteomes" id="UP000248198"/>
    </source>
</evidence>
<evidence type="ECO:0000259" key="6">
    <source>
        <dbReference type="Pfam" id="PF02836"/>
    </source>
</evidence>
<feature type="domain" description="Glycoside hydrolase family 2 immunoglobulin-like beta-sandwich" evidence="5">
    <location>
        <begin position="283"/>
        <end position="379"/>
    </location>
</feature>
<keyword evidence="3" id="KW-0326">Glycosidase</keyword>
<dbReference type="Pfam" id="PF16355">
    <property type="entry name" value="DUF4982"/>
    <property type="match status" value="1"/>
</dbReference>
<dbReference type="Gene3D" id="2.60.120.260">
    <property type="entry name" value="Galactose-binding domain-like"/>
    <property type="match status" value="1"/>
</dbReference>
<dbReference type="SUPFAM" id="SSF49303">
    <property type="entry name" value="beta-Galactosidase/glucuronidase domain"/>
    <property type="match status" value="1"/>
</dbReference>
<dbReference type="InterPro" id="IPR017853">
    <property type="entry name" value="GH"/>
</dbReference>
<comment type="caution">
    <text evidence="8">The sequence shown here is derived from an EMBL/GenBank/DDBJ whole genome shotgun (WGS) entry which is preliminary data.</text>
</comment>
<dbReference type="Pfam" id="PF02836">
    <property type="entry name" value="Glyco_hydro_2_C"/>
    <property type="match status" value="1"/>
</dbReference>
<gene>
    <name evidence="8" type="ORF">B0O44_107200</name>
</gene>